<accession>E3G2R7</accession>
<gene>
    <name evidence="1" type="ordered locus">Entcl_1842</name>
</gene>
<organism evidence="1 2">
    <name type="scientific">Enterobacter lignolyticus (strain SCF1)</name>
    <dbReference type="NCBI Taxonomy" id="701347"/>
    <lineage>
        <taxon>Bacteria</taxon>
        <taxon>Pseudomonadati</taxon>
        <taxon>Pseudomonadota</taxon>
        <taxon>Gammaproteobacteria</taxon>
        <taxon>Enterobacterales</taxon>
        <taxon>Enterobacteriaceae</taxon>
        <taxon>Pluralibacter</taxon>
    </lineage>
</organism>
<keyword evidence="2" id="KW-1185">Reference proteome</keyword>
<dbReference type="RefSeq" id="WP_013365839.1">
    <property type="nucleotide sequence ID" value="NC_014618.1"/>
</dbReference>
<proteinExistence type="predicted"/>
<evidence type="ECO:0008006" key="3">
    <source>
        <dbReference type="Google" id="ProtNLM"/>
    </source>
</evidence>
<dbReference type="EMBL" id="CP002272">
    <property type="protein sequence ID" value="ADO48098.1"/>
    <property type="molecule type" value="Genomic_DNA"/>
</dbReference>
<sequence length="140" mass="15660">MTSERINQIDQVAVVVRHIPGCVLQDVCEALDITSSSAGNFLRKLTNSGTVIREHNGTQYTYTAVPGADIPDVVLPFMLDKPDPARIESAERIARELESRGLWRRAATVYTDILGLACNAHEVLRISQRRDACLRTARRW</sequence>
<dbReference type="STRING" id="701347.Entcl_1842"/>
<dbReference type="Proteomes" id="UP000006872">
    <property type="component" value="Chromosome"/>
</dbReference>
<dbReference type="InterPro" id="IPR024684">
    <property type="entry name" value="Tscrpt_act_PerC/SfV_Orf40"/>
</dbReference>
<dbReference type="HOGENOM" id="CLU_1774966_0_0_6"/>
<dbReference type="KEGG" id="esc:Entcl_1842"/>
<reference evidence="2" key="1">
    <citation type="submission" date="2010-10" db="EMBL/GenBank/DDBJ databases">
        <title>Complete sequence of Enterobacter cloacae SCF1.</title>
        <authorList>
            <consortium name="US DOE Joint Genome Institute"/>
            <person name="Lucas S."/>
            <person name="Copeland A."/>
            <person name="Lapidus A."/>
            <person name="Cheng J.-F."/>
            <person name="Bruce D."/>
            <person name="Goodwin L."/>
            <person name="Pitluck S."/>
            <person name="Davenport K."/>
            <person name="Detter J.C."/>
            <person name="Han C."/>
            <person name="Tapia R."/>
            <person name="Land M."/>
            <person name="Hauser L."/>
            <person name="Chang Y.-J."/>
            <person name="Jeffries C."/>
            <person name="Kyrpides N."/>
            <person name="Ivanova N."/>
            <person name="Mikhailova N."/>
            <person name="DeAngelis K."/>
            <person name="Arkin A.P."/>
            <person name="Chivian D."/>
            <person name="Edwards B."/>
            <person name="Woo H."/>
            <person name="Hazen T.C."/>
            <person name="Woyke T."/>
        </authorList>
    </citation>
    <scope>NUCLEOTIDE SEQUENCE [LARGE SCALE GENOMIC DNA]</scope>
    <source>
        <strain evidence="2">SCF1</strain>
    </source>
</reference>
<protein>
    <recommendedName>
        <fullName evidence="3">PerC family transcriptional regulator</fullName>
    </recommendedName>
</protein>
<dbReference type="eggNOG" id="ENOG5032YMS">
    <property type="taxonomic scope" value="Bacteria"/>
</dbReference>
<reference evidence="1 2" key="2">
    <citation type="journal article" date="2011" name="Stand. Genomic Sci.">
        <title>Complete genome sequence of 'Enterobacter lignolyticus' SCF1.</title>
        <authorList>
            <person name="Deangelis K.M."/>
            <person name="D'Haeseleer P."/>
            <person name="Chivian D."/>
            <person name="Fortney J.L."/>
            <person name="Khudyakov J."/>
            <person name="Simmons B."/>
            <person name="Woo H."/>
            <person name="Arkin A.P."/>
            <person name="Davenport K.W."/>
            <person name="Goodwin L."/>
            <person name="Chen A."/>
            <person name="Ivanova N."/>
            <person name="Kyrpides N.C."/>
            <person name="Mavromatis K."/>
            <person name="Woyke T."/>
            <person name="Hazen T.C."/>
        </authorList>
    </citation>
    <scope>NUCLEOTIDE SEQUENCE [LARGE SCALE GENOMIC DNA]</scope>
    <source>
        <strain evidence="1 2">SCF1</strain>
    </source>
</reference>
<evidence type="ECO:0000313" key="1">
    <source>
        <dbReference type="EMBL" id="ADO48098.1"/>
    </source>
</evidence>
<dbReference type="AlphaFoldDB" id="E3G2R7"/>
<name>E3G2R7_ENTLS</name>
<dbReference type="SUPFAM" id="SSF46785">
    <property type="entry name" value="Winged helix' DNA-binding domain"/>
    <property type="match status" value="1"/>
</dbReference>
<dbReference type="Pfam" id="PF06069">
    <property type="entry name" value="PerC"/>
    <property type="match status" value="1"/>
</dbReference>
<dbReference type="InterPro" id="IPR036390">
    <property type="entry name" value="WH_DNA-bd_sf"/>
</dbReference>
<evidence type="ECO:0000313" key="2">
    <source>
        <dbReference type="Proteomes" id="UP000006872"/>
    </source>
</evidence>